<dbReference type="Proteomes" id="UP000268007">
    <property type="component" value="Unassembled WGS sequence"/>
</dbReference>
<accession>A0A495J2J4</accession>
<keyword evidence="2" id="KW-1185">Reference proteome</keyword>
<dbReference type="RefSeq" id="WP_121198727.1">
    <property type="nucleotide sequence ID" value="NZ_RBKU01000001.1"/>
</dbReference>
<organism evidence="1 2">
    <name type="scientific">Mucilaginibacter gracilis</name>
    <dbReference type="NCBI Taxonomy" id="423350"/>
    <lineage>
        <taxon>Bacteria</taxon>
        <taxon>Pseudomonadati</taxon>
        <taxon>Bacteroidota</taxon>
        <taxon>Sphingobacteriia</taxon>
        <taxon>Sphingobacteriales</taxon>
        <taxon>Sphingobacteriaceae</taxon>
        <taxon>Mucilaginibacter</taxon>
    </lineage>
</organism>
<protein>
    <submittedName>
        <fullName evidence="1">Uncharacterized protein</fullName>
    </submittedName>
</protein>
<gene>
    <name evidence="1" type="ORF">BDD43_3408</name>
</gene>
<reference evidence="1 2" key="1">
    <citation type="submission" date="2018-10" db="EMBL/GenBank/DDBJ databases">
        <title>Genomic Encyclopedia of Archaeal and Bacterial Type Strains, Phase II (KMG-II): from individual species to whole genera.</title>
        <authorList>
            <person name="Goeker M."/>
        </authorList>
    </citation>
    <scope>NUCLEOTIDE SEQUENCE [LARGE SCALE GENOMIC DNA]</scope>
    <source>
        <strain evidence="1 2">DSM 18602</strain>
    </source>
</reference>
<proteinExistence type="predicted"/>
<name>A0A495J2J4_9SPHI</name>
<evidence type="ECO:0000313" key="2">
    <source>
        <dbReference type="Proteomes" id="UP000268007"/>
    </source>
</evidence>
<comment type="caution">
    <text evidence="1">The sequence shown here is derived from an EMBL/GenBank/DDBJ whole genome shotgun (WGS) entry which is preliminary data.</text>
</comment>
<evidence type="ECO:0000313" key="1">
    <source>
        <dbReference type="EMBL" id="RKR83206.1"/>
    </source>
</evidence>
<dbReference type="EMBL" id="RBKU01000001">
    <property type="protein sequence ID" value="RKR83206.1"/>
    <property type="molecule type" value="Genomic_DNA"/>
</dbReference>
<dbReference type="AlphaFoldDB" id="A0A495J2J4"/>
<sequence length="98" mass="11345">MTQTQAIFKAISELNKVCANKTFEVGDRQNIDLNFKPGTEALVMVGREPLDGWGDFQNLPLRFTFEFTEAPDEWRIVDPFESLDIEAIERKYQNDKIC</sequence>